<keyword evidence="2" id="KW-0808">Transferase</keyword>
<gene>
    <name evidence="2" type="ORF">HJG63_003418</name>
</gene>
<feature type="compositionally biased region" description="Polar residues" evidence="1">
    <location>
        <begin position="28"/>
        <end position="76"/>
    </location>
</feature>
<comment type="caution">
    <text evidence="2">The sequence shown here is derived from an EMBL/GenBank/DDBJ whole genome shotgun (WGS) entry which is preliminary data.</text>
</comment>
<dbReference type="EMBL" id="JACASE010000004">
    <property type="protein sequence ID" value="KAF6473800.1"/>
    <property type="molecule type" value="Genomic_DNA"/>
</dbReference>
<dbReference type="AlphaFoldDB" id="A0A7J8HP55"/>
<feature type="compositionally biased region" description="Polar residues" evidence="1">
    <location>
        <begin position="122"/>
        <end position="140"/>
    </location>
</feature>
<feature type="compositionally biased region" description="Polar residues" evidence="1">
    <location>
        <begin position="261"/>
        <end position="275"/>
    </location>
</feature>
<dbReference type="Proteomes" id="UP000593571">
    <property type="component" value="Unassembled WGS sequence"/>
</dbReference>
<keyword evidence="3" id="KW-1185">Reference proteome</keyword>
<keyword evidence="2" id="KW-0418">Kinase</keyword>
<dbReference type="PANTHER" id="PTHR35825:SF2">
    <property type="entry name" value="CASEIN KINASE II SUBUNIT ALPHA'-INTERACTING PROTEIN"/>
    <property type="match status" value="1"/>
</dbReference>
<proteinExistence type="predicted"/>
<sequence>MVPLACHDQHFVPLEHSYQLATANSLTHQQTGKNLNQPNNHSAVRVQSHSNHLATPPLSSNQKVQRSPPKSQNTISPDFYSGVLKSPLSHSKHQTTPSLDIHRRTSQPNWRAMNSHVFHLKPQTTSSPDLNKTSSSLESNQTVLSSQLSLPKHRNTTSVDLCWTSPSLKSNQRFSSSSSFSLKHQKTPSLDILWASSSLGPNQRALCSTFPQFKLRKSSSLDNLWTSLLERNQRSFSSPSLNSVPPTNDLHQTTSLLQPKQMALSSSLPNSRPQTSSILSPNPCSLNLPLSNSKHSIYQTQSMPLFQSKSQTVLTLDHTFRSLSSPVGHSKLKNTTLSNDKHRATDLSSPHLKPNVSGQSLSSSKYCIRSMAASTLGSRIQSKSIFDLFSKADSNKEISWTLDYVYPCIIKGGTVPDDVVNKIINSLSKTRIQKDLCRQILFRRMRGRPNPYPGPRISSSYVICLACASCIKSQCYHLTGKKDPRAATLFVIPTPEPSAEGQIKMKLVFILSLPETSFSSCLPFSLKENQPNEALEDNVEGIEKIPQFFPTSEPDSTQGLNVKEKWLTVVPEKKVVSQQPQAIDWLLYIKKSSNSQPQTGLPPSPSSISFSSCSSSSSSSSSTAPFSPISYKDPPTSALSDCVFTKLISYHRLPPGVSWLEFICNKNHQPFPGKTHQSQSPPPKTKSVRKKAIVKGPKGPKTLFKFFSGKVSK</sequence>
<reference evidence="2 3" key="1">
    <citation type="journal article" date="2020" name="Nature">
        <title>Six reference-quality genomes reveal evolution of bat adaptations.</title>
        <authorList>
            <person name="Jebb D."/>
            <person name="Huang Z."/>
            <person name="Pippel M."/>
            <person name="Hughes G.M."/>
            <person name="Lavrichenko K."/>
            <person name="Devanna P."/>
            <person name="Winkler S."/>
            <person name="Jermiin L.S."/>
            <person name="Skirmuntt E.C."/>
            <person name="Katzourakis A."/>
            <person name="Burkitt-Gray L."/>
            <person name="Ray D.A."/>
            <person name="Sullivan K.A.M."/>
            <person name="Roscito J.G."/>
            <person name="Kirilenko B.M."/>
            <person name="Davalos L.M."/>
            <person name="Corthals A.P."/>
            <person name="Power M.L."/>
            <person name="Jones G."/>
            <person name="Ransome R.D."/>
            <person name="Dechmann D.K.N."/>
            <person name="Locatelli A.G."/>
            <person name="Puechmaille S.J."/>
            <person name="Fedrigo O."/>
            <person name="Jarvis E.D."/>
            <person name="Hiller M."/>
            <person name="Vernes S.C."/>
            <person name="Myers E.W."/>
            <person name="Teeling E.C."/>
        </authorList>
    </citation>
    <scope>NUCLEOTIDE SEQUENCE [LARGE SCALE GENOMIC DNA]</scope>
    <source>
        <strain evidence="2">MRouAeg1</strain>
        <tissue evidence="2">Muscle</tissue>
    </source>
</reference>
<organism evidence="2 3">
    <name type="scientific">Rousettus aegyptiacus</name>
    <name type="common">Egyptian fruit bat</name>
    <name type="synonym">Pteropus aegyptiacus</name>
    <dbReference type="NCBI Taxonomy" id="9407"/>
    <lineage>
        <taxon>Eukaryota</taxon>
        <taxon>Metazoa</taxon>
        <taxon>Chordata</taxon>
        <taxon>Craniata</taxon>
        <taxon>Vertebrata</taxon>
        <taxon>Euteleostomi</taxon>
        <taxon>Mammalia</taxon>
        <taxon>Eutheria</taxon>
        <taxon>Laurasiatheria</taxon>
        <taxon>Chiroptera</taxon>
        <taxon>Yinpterochiroptera</taxon>
        <taxon>Pteropodoidea</taxon>
        <taxon>Pteropodidae</taxon>
        <taxon>Rousettinae</taxon>
        <taxon>Rousettus</taxon>
    </lineage>
</organism>
<dbReference type="OrthoDB" id="9526609at2759"/>
<evidence type="ECO:0000313" key="3">
    <source>
        <dbReference type="Proteomes" id="UP000593571"/>
    </source>
</evidence>
<feature type="region of interest" description="Disordered" evidence="1">
    <location>
        <begin position="121"/>
        <end position="140"/>
    </location>
</feature>
<feature type="region of interest" description="Disordered" evidence="1">
    <location>
        <begin position="261"/>
        <end position="283"/>
    </location>
</feature>
<dbReference type="PANTHER" id="PTHR35825">
    <property type="entry name" value="CASEIN KINASE II SUBUNIT ALPHA PRIME-INTERACTING PROTEIN"/>
    <property type="match status" value="1"/>
</dbReference>
<name>A0A7J8HP55_ROUAE</name>
<accession>A0A7J8HP55</accession>
<evidence type="ECO:0000313" key="2">
    <source>
        <dbReference type="EMBL" id="KAF6473800.1"/>
    </source>
</evidence>
<feature type="region of interest" description="Disordered" evidence="1">
    <location>
        <begin position="28"/>
        <end position="101"/>
    </location>
</feature>
<dbReference type="InterPro" id="IPR038954">
    <property type="entry name" value="CSNKA2IP"/>
</dbReference>
<protein>
    <submittedName>
        <fullName evidence="2">Casein kinase 2 subunit alpha' interacting protein</fullName>
    </submittedName>
</protein>
<evidence type="ECO:0000256" key="1">
    <source>
        <dbReference type="SAM" id="MobiDB-lite"/>
    </source>
</evidence>
<dbReference type="GO" id="GO:0016301">
    <property type="term" value="F:kinase activity"/>
    <property type="evidence" value="ECO:0007669"/>
    <property type="project" value="UniProtKB-KW"/>
</dbReference>